<evidence type="ECO:0000256" key="6">
    <source>
        <dbReference type="ARBA" id="ARBA00022592"/>
    </source>
</evidence>
<evidence type="ECO:0000259" key="8">
    <source>
        <dbReference type="Pfam" id="PF01895"/>
    </source>
</evidence>
<feature type="domain" description="PhoU" evidence="8">
    <location>
        <begin position="120"/>
        <end position="205"/>
    </location>
</feature>
<dbReference type="GO" id="GO:0045936">
    <property type="term" value="P:negative regulation of phosphate metabolic process"/>
    <property type="evidence" value="ECO:0007669"/>
    <property type="project" value="InterPro"/>
</dbReference>
<dbReference type="PIRSF" id="PIRSF003107">
    <property type="entry name" value="PhoU"/>
    <property type="match status" value="1"/>
</dbReference>
<comment type="subunit">
    <text evidence="3 7">Homodimer.</text>
</comment>
<dbReference type="Proteomes" id="UP000009875">
    <property type="component" value="Unassembled WGS sequence"/>
</dbReference>
<proteinExistence type="inferred from homology"/>
<gene>
    <name evidence="9" type="ORF">HMPREF9698_01444</name>
</gene>
<evidence type="ECO:0000256" key="1">
    <source>
        <dbReference type="ARBA" id="ARBA00004496"/>
    </source>
</evidence>
<evidence type="ECO:0000256" key="2">
    <source>
        <dbReference type="ARBA" id="ARBA00008107"/>
    </source>
</evidence>
<dbReference type="InterPro" id="IPR028366">
    <property type="entry name" value="PhoU"/>
</dbReference>
<reference evidence="9 10" key="1">
    <citation type="submission" date="2012-09" db="EMBL/GenBank/DDBJ databases">
        <title>The Genome Sequence of Alloiococcus otitis ATCC 51267.</title>
        <authorList>
            <consortium name="The Broad Institute Genome Sequencing Platform"/>
            <person name="Earl A."/>
            <person name="Ward D."/>
            <person name="Feldgarden M."/>
            <person name="Gevers D."/>
            <person name="Huys G."/>
            <person name="Walker B."/>
            <person name="Young S.K."/>
            <person name="Zeng Q."/>
            <person name="Gargeya S."/>
            <person name="Fitzgerald M."/>
            <person name="Haas B."/>
            <person name="Abouelleil A."/>
            <person name="Alvarado L."/>
            <person name="Arachchi H.M."/>
            <person name="Berlin A.M."/>
            <person name="Chapman S.B."/>
            <person name="Goldberg J."/>
            <person name="Griggs A."/>
            <person name="Gujja S."/>
            <person name="Hansen M."/>
            <person name="Howarth C."/>
            <person name="Imamovic A."/>
            <person name="Larimer J."/>
            <person name="McCowen C."/>
            <person name="Montmayeur A."/>
            <person name="Murphy C."/>
            <person name="Neiman D."/>
            <person name="Pearson M."/>
            <person name="Priest M."/>
            <person name="Roberts A."/>
            <person name="Saif S."/>
            <person name="Shea T."/>
            <person name="Sisk P."/>
            <person name="Sykes S."/>
            <person name="Wortman J."/>
            <person name="Nusbaum C."/>
            <person name="Birren B."/>
        </authorList>
    </citation>
    <scope>NUCLEOTIDE SEQUENCE [LARGE SCALE GENOMIC DNA]</scope>
    <source>
        <strain evidence="9 10">ATCC 51267</strain>
    </source>
</reference>
<dbReference type="AlphaFoldDB" id="K9E9A6"/>
<dbReference type="InterPro" id="IPR038078">
    <property type="entry name" value="PhoU-like_sf"/>
</dbReference>
<dbReference type="RefSeq" id="WP_003778555.1">
    <property type="nucleotide sequence ID" value="NZ_JH992960.1"/>
</dbReference>
<dbReference type="eggNOG" id="COG0704">
    <property type="taxonomic scope" value="Bacteria"/>
</dbReference>
<evidence type="ECO:0000256" key="5">
    <source>
        <dbReference type="ARBA" id="ARBA00022490"/>
    </source>
</evidence>
<dbReference type="PATRIC" id="fig|883081.3.peg.1281"/>
<keyword evidence="5 7" id="KW-0963">Cytoplasm</keyword>
<dbReference type="Gene3D" id="1.20.58.220">
    <property type="entry name" value="Phosphate transport system protein phou homolog 2, domain 2"/>
    <property type="match status" value="1"/>
</dbReference>
<dbReference type="InterPro" id="IPR026022">
    <property type="entry name" value="PhoU_dom"/>
</dbReference>
<sequence length="227" mass="25753">MRVAFDKELNELNRSFSQLGNLVNEAIYKSIKAFINHDKKLAKEVIENDDRVNQLEVELEGKCIEIIALQQPVTADLRTIITILKASADLERMGDHAVNIAKATIRIKGSKRSEEIEGMIAEAGEKIKVMGQDVLQAFVEMDTKAALHFDERDDEIDEITDNLKRKSVKRVVDDPELAFGATDYTLVGSSIERIGDYITNIAEWIVYHETGKIKELNISHDYENFEE</sequence>
<dbReference type="EMBL" id="AGXA01000022">
    <property type="protein sequence ID" value="EKU93283.1"/>
    <property type="molecule type" value="Genomic_DNA"/>
</dbReference>
<dbReference type="HOGENOM" id="CLU_078518_2_0_9"/>
<dbReference type="NCBIfam" id="TIGR02135">
    <property type="entry name" value="phoU_full"/>
    <property type="match status" value="1"/>
</dbReference>
<dbReference type="OrthoDB" id="9814256at2"/>
<evidence type="ECO:0000313" key="10">
    <source>
        <dbReference type="Proteomes" id="UP000009875"/>
    </source>
</evidence>
<comment type="function">
    <text evidence="7">Plays a role in the regulation of phosphate uptake.</text>
</comment>
<keyword evidence="4 7" id="KW-0813">Transport</keyword>
<dbReference type="FunFam" id="1.20.58.220:FF:000004">
    <property type="entry name" value="Phosphate-specific transport system accessory protein PhoU"/>
    <property type="match status" value="1"/>
</dbReference>
<evidence type="ECO:0000256" key="7">
    <source>
        <dbReference type="PIRNR" id="PIRNR003107"/>
    </source>
</evidence>
<accession>K9E9A6</accession>
<dbReference type="GO" id="GO:0030643">
    <property type="term" value="P:intracellular phosphate ion homeostasis"/>
    <property type="evidence" value="ECO:0007669"/>
    <property type="project" value="InterPro"/>
</dbReference>
<feature type="domain" description="PhoU" evidence="8">
    <location>
        <begin position="17"/>
        <end position="103"/>
    </location>
</feature>
<comment type="similarity">
    <text evidence="2 7">Belongs to the PhoU family.</text>
</comment>
<name>K9E9A6_9LACT</name>
<protein>
    <recommendedName>
        <fullName evidence="7">Phosphate-specific transport system accessory protein PhoU</fullName>
    </recommendedName>
</protein>
<keyword evidence="6 7" id="KW-0592">Phosphate transport</keyword>
<dbReference type="SUPFAM" id="SSF109755">
    <property type="entry name" value="PhoU-like"/>
    <property type="match status" value="1"/>
</dbReference>
<dbReference type="Pfam" id="PF01895">
    <property type="entry name" value="PhoU"/>
    <property type="match status" value="2"/>
</dbReference>
<dbReference type="GO" id="GO:0005737">
    <property type="term" value="C:cytoplasm"/>
    <property type="evidence" value="ECO:0007669"/>
    <property type="project" value="UniProtKB-SubCell"/>
</dbReference>
<evidence type="ECO:0000256" key="4">
    <source>
        <dbReference type="ARBA" id="ARBA00022448"/>
    </source>
</evidence>
<comment type="caution">
    <text evidence="9">The sequence shown here is derived from an EMBL/GenBank/DDBJ whole genome shotgun (WGS) entry which is preliminary data.</text>
</comment>
<organism evidence="9 10">
    <name type="scientific">Alloiococcus otitis ATCC 51267</name>
    <dbReference type="NCBI Taxonomy" id="883081"/>
    <lineage>
        <taxon>Bacteria</taxon>
        <taxon>Bacillati</taxon>
        <taxon>Bacillota</taxon>
        <taxon>Bacilli</taxon>
        <taxon>Lactobacillales</taxon>
        <taxon>Carnobacteriaceae</taxon>
        <taxon>Alloiococcus</taxon>
    </lineage>
</organism>
<comment type="subcellular location">
    <subcellularLocation>
        <location evidence="1 7">Cytoplasm</location>
    </subcellularLocation>
</comment>
<dbReference type="PANTHER" id="PTHR42930">
    <property type="entry name" value="PHOSPHATE-SPECIFIC TRANSPORT SYSTEM ACCESSORY PROTEIN PHOU"/>
    <property type="match status" value="1"/>
</dbReference>
<evidence type="ECO:0000256" key="3">
    <source>
        <dbReference type="ARBA" id="ARBA00011738"/>
    </source>
</evidence>
<dbReference type="PANTHER" id="PTHR42930:SF3">
    <property type="entry name" value="PHOSPHATE-SPECIFIC TRANSPORT SYSTEM ACCESSORY PROTEIN PHOU"/>
    <property type="match status" value="1"/>
</dbReference>
<dbReference type="STRING" id="883081.HMPREF9698_01444"/>
<dbReference type="GO" id="GO:0006817">
    <property type="term" value="P:phosphate ion transport"/>
    <property type="evidence" value="ECO:0007669"/>
    <property type="project" value="UniProtKB-KW"/>
</dbReference>
<evidence type="ECO:0000313" key="9">
    <source>
        <dbReference type="EMBL" id="EKU93283.1"/>
    </source>
</evidence>
<keyword evidence="10" id="KW-1185">Reference proteome</keyword>